<keyword evidence="5" id="KW-0677">Repeat</keyword>
<dbReference type="InterPro" id="IPR045210">
    <property type="entry name" value="RING-Ubox_PUB"/>
</dbReference>
<dbReference type="InterPro" id="IPR000225">
    <property type="entry name" value="Armadillo"/>
</dbReference>
<evidence type="ECO:0000256" key="6">
    <source>
        <dbReference type="PROSITE-ProRule" id="PRU00259"/>
    </source>
</evidence>
<dbReference type="GO" id="GO:0061630">
    <property type="term" value="F:ubiquitin protein ligase activity"/>
    <property type="evidence" value="ECO:0007669"/>
    <property type="project" value="UniProtKB-EC"/>
</dbReference>
<dbReference type="PANTHER" id="PTHR45958:SF8">
    <property type="entry name" value="U-BOX DOMAIN-CONTAINING PROTEIN 44-LIKE"/>
    <property type="match status" value="1"/>
</dbReference>
<evidence type="ECO:0000256" key="7">
    <source>
        <dbReference type="SAM" id="Coils"/>
    </source>
</evidence>
<dbReference type="SMART" id="SM00504">
    <property type="entry name" value="Ubox"/>
    <property type="match status" value="1"/>
</dbReference>
<accession>A0ABD1VYJ4</accession>
<feature type="domain" description="U-box" evidence="8">
    <location>
        <begin position="260"/>
        <end position="334"/>
    </location>
</feature>
<evidence type="ECO:0000256" key="4">
    <source>
        <dbReference type="ARBA" id="ARBA00022679"/>
    </source>
</evidence>
<keyword evidence="10" id="KW-1185">Reference proteome</keyword>
<feature type="coiled-coil region" evidence="7">
    <location>
        <begin position="67"/>
        <end position="94"/>
    </location>
</feature>
<evidence type="ECO:0000313" key="10">
    <source>
        <dbReference type="Proteomes" id="UP001604336"/>
    </source>
</evidence>
<evidence type="ECO:0000256" key="1">
    <source>
        <dbReference type="ARBA" id="ARBA00000900"/>
    </source>
</evidence>
<sequence>MASYVVVDASPSVTSNILLVIAQFIFETVDDTRQVVVQKENFEKFSSHLERTAFFLKELSTCEINFFERLHDTVDDLKLEIKVAKQLASECRNRNKIYLFLNCRKIIDDIEKSTKNISKLMSLFTLGSMDVSSEVIEQLRILCKNMLDAEYQPAAVEEEILQKIERGIEERNVDRSYANNLLVRIAESVGISSELSEIKVEFENFKHEMENNELRSNGTEALRMEQIILLLGKADVVTTPKEKETKYFKKRNSLGRQLLEPLQSFYCPITGDVMVDPVETSSGHSFERTAIEKWLEEGNDLCPLTKTPLKRISLRPNRTLHQSIEEWRNRNTMISIASMKPDIQSSNEQEVLNCLEKLHDFCVGSELHREWIVMEDYIPIITGLLCTKSHEIRLLALTILYCLAKDADDNKEIIAKVDDGIQYIVRSLARKIEESTMALKLLLELSRSSAVMNFIGNVQGCILLLVTLVNSDDTQAAKYALEVLDNLAFLDQNVIQMARAKYFGPLLHRLCTGPMSTQMIMADTLADMELTDHNKLDLFRNGALKPLLQLLVHDAEEYKAAAVKALENLSSVAQNGLQMIREGATHPLFELLFCHTLLFPKLREWVAITIMHLARSITVQEASEDQVSFLKSEDVFKLFSLISLSGPSMQQTLLCTFHAICSSPSSFDVRTTLRQISAVKVLVQLCELDDHDVRAHAVKLFHDLTEDGDHRTFSEHVNTRCIETLVRIIRTSRDEDEIAAAMGIISNLPRDFQMSQQLLDSGAVEVIFDCLTCRNTHASYKKEVIENAAQALSRFTVSTKPEWQKKVAEGGTILVLVSLLASGTSLTKQNVAVSLKQFSESSSNLSKPMKNMGPFSCCFKPPETNCPVHHGICSVESSFCLLEANAVKPLVMVLGEQDSGACEASLDAISTLIDGEKLQNGVKVLEEANAFLPIIKLLNSSCTRLQEKSLEVLQRIFRLVEFKQKYGNFAQMSLVDITQRGTSNAKSLAAKILAQLNVLHEQSSFF</sequence>
<comment type="pathway">
    <text evidence="2">Protein modification; protein ubiquitination.</text>
</comment>
<evidence type="ECO:0000256" key="3">
    <source>
        <dbReference type="ARBA" id="ARBA00012483"/>
    </source>
</evidence>
<dbReference type="SUPFAM" id="SSF57850">
    <property type="entry name" value="RING/U-box"/>
    <property type="match status" value="1"/>
</dbReference>
<dbReference type="SUPFAM" id="SSF48371">
    <property type="entry name" value="ARM repeat"/>
    <property type="match status" value="2"/>
</dbReference>
<dbReference type="Gene3D" id="1.25.10.10">
    <property type="entry name" value="Leucine-rich Repeat Variant"/>
    <property type="match status" value="3"/>
</dbReference>
<dbReference type="SMART" id="SM00185">
    <property type="entry name" value="ARM"/>
    <property type="match status" value="6"/>
</dbReference>
<dbReference type="Pfam" id="PF04564">
    <property type="entry name" value="U-box"/>
    <property type="match status" value="1"/>
</dbReference>
<dbReference type="InterPro" id="IPR003613">
    <property type="entry name" value="Ubox_domain"/>
</dbReference>
<dbReference type="CDD" id="cd16664">
    <property type="entry name" value="RING-Ubox_PUB"/>
    <property type="match status" value="1"/>
</dbReference>
<organism evidence="9 10">
    <name type="scientific">Abeliophyllum distichum</name>
    <dbReference type="NCBI Taxonomy" id="126358"/>
    <lineage>
        <taxon>Eukaryota</taxon>
        <taxon>Viridiplantae</taxon>
        <taxon>Streptophyta</taxon>
        <taxon>Embryophyta</taxon>
        <taxon>Tracheophyta</taxon>
        <taxon>Spermatophyta</taxon>
        <taxon>Magnoliopsida</taxon>
        <taxon>eudicotyledons</taxon>
        <taxon>Gunneridae</taxon>
        <taxon>Pentapetalae</taxon>
        <taxon>asterids</taxon>
        <taxon>lamiids</taxon>
        <taxon>Lamiales</taxon>
        <taxon>Oleaceae</taxon>
        <taxon>Forsythieae</taxon>
        <taxon>Abeliophyllum</taxon>
    </lineage>
</organism>
<dbReference type="AlphaFoldDB" id="A0ABD1VYJ4"/>
<protein>
    <recommendedName>
        <fullName evidence="3">RING-type E3 ubiquitin transferase</fullName>
        <ecNumber evidence="3">2.3.2.27</ecNumber>
    </recommendedName>
</protein>
<evidence type="ECO:0000256" key="2">
    <source>
        <dbReference type="ARBA" id="ARBA00004906"/>
    </source>
</evidence>
<evidence type="ECO:0000313" key="9">
    <source>
        <dbReference type="EMBL" id="KAL2542301.1"/>
    </source>
</evidence>
<comment type="caution">
    <text evidence="9">The sequence shown here is derived from an EMBL/GenBank/DDBJ whole genome shotgun (WGS) entry which is preliminary data.</text>
</comment>
<gene>
    <name evidence="9" type="ORF">Adt_03279</name>
</gene>
<dbReference type="PROSITE" id="PS51698">
    <property type="entry name" value="U_BOX"/>
    <property type="match status" value="1"/>
</dbReference>
<evidence type="ECO:0000256" key="5">
    <source>
        <dbReference type="ARBA" id="ARBA00022737"/>
    </source>
</evidence>
<dbReference type="InterPro" id="IPR013083">
    <property type="entry name" value="Znf_RING/FYVE/PHD"/>
</dbReference>
<dbReference type="InterPro" id="IPR016024">
    <property type="entry name" value="ARM-type_fold"/>
</dbReference>
<dbReference type="InterPro" id="IPR052608">
    <property type="entry name" value="U-box_domain_protein"/>
</dbReference>
<proteinExistence type="predicted"/>
<dbReference type="Pfam" id="PF00514">
    <property type="entry name" value="Arm"/>
    <property type="match status" value="1"/>
</dbReference>
<keyword evidence="7" id="KW-0175">Coiled coil</keyword>
<evidence type="ECO:0000259" key="8">
    <source>
        <dbReference type="PROSITE" id="PS51698"/>
    </source>
</evidence>
<comment type="catalytic activity">
    <reaction evidence="1">
        <text>S-ubiquitinyl-[E2 ubiquitin-conjugating enzyme]-L-cysteine + [acceptor protein]-L-lysine = [E2 ubiquitin-conjugating enzyme]-L-cysteine + N(6)-ubiquitinyl-[acceptor protein]-L-lysine.</text>
        <dbReference type="EC" id="2.3.2.27"/>
    </reaction>
</comment>
<keyword evidence="4" id="KW-0808">Transferase</keyword>
<dbReference type="Gene3D" id="3.30.40.10">
    <property type="entry name" value="Zinc/RING finger domain, C3HC4 (zinc finger)"/>
    <property type="match status" value="1"/>
</dbReference>
<dbReference type="PANTHER" id="PTHR45958">
    <property type="entry name" value="RING-TYPE E3 UBIQUITIN TRANSFERASE"/>
    <property type="match status" value="1"/>
</dbReference>
<dbReference type="PROSITE" id="PS50176">
    <property type="entry name" value="ARM_REPEAT"/>
    <property type="match status" value="1"/>
</dbReference>
<dbReference type="EMBL" id="JBFOLK010000001">
    <property type="protein sequence ID" value="KAL2542301.1"/>
    <property type="molecule type" value="Genomic_DNA"/>
</dbReference>
<dbReference type="InterPro" id="IPR011989">
    <property type="entry name" value="ARM-like"/>
</dbReference>
<name>A0ABD1VYJ4_9LAMI</name>
<feature type="repeat" description="ARM" evidence="6">
    <location>
        <begin position="542"/>
        <end position="584"/>
    </location>
</feature>
<reference evidence="10" key="1">
    <citation type="submission" date="2024-07" db="EMBL/GenBank/DDBJ databases">
        <title>Two chromosome-level genome assemblies of Korean endemic species Abeliophyllum distichum and Forsythia ovata (Oleaceae).</title>
        <authorList>
            <person name="Jang H."/>
        </authorList>
    </citation>
    <scope>NUCLEOTIDE SEQUENCE [LARGE SCALE GENOMIC DNA]</scope>
</reference>
<dbReference type="Proteomes" id="UP001604336">
    <property type="component" value="Unassembled WGS sequence"/>
</dbReference>
<dbReference type="EC" id="2.3.2.27" evidence="3"/>